<dbReference type="AlphaFoldDB" id="A0A433T4E1"/>
<name>A0A433T4E1_ELYCH</name>
<gene>
    <name evidence="2" type="ORF">EGW08_015794</name>
</gene>
<dbReference type="EMBL" id="RQTK01000661">
    <property type="protein sequence ID" value="RUS76453.1"/>
    <property type="molecule type" value="Genomic_DNA"/>
</dbReference>
<dbReference type="PANTHER" id="PTHR47225:SF1">
    <property type="entry name" value="EF-HAND CALCIUM-BINDING DOMAIN-CONTAINING PROTEIN 12"/>
    <property type="match status" value="1"/>
</dbReference>
<evidence type="ECO:0000256" key="1">
    <source>
        <dbReference type="SAM" id="MobiDB-lite"/>
    </source>
</evidence>
<dbReference type="PANTHER" id="PTHR47225">
    <property type="entry name" value="EF-HAND CALCIUM-BINDING DOMAIN-CONTAINING PROTEIN 12"/>
    <property type="match status" value="1"/>
</dbReference>
<dbReference type="OrthoDB" id="10005811at2759"/>
<sequence>MGRISRVSMTSGAASRLSGAGGGGGSDSDGNRNGRGSRGVGFDSKGGGVGGGAASNGKKSVGFRPLDEERSDSGSSKRSYIAVEDTYPFAAQVTPKVYKENLSSGRALITRKIDNWMTFEEYTKYTENLPNRFQHLGRQSNPDAAWPGSLLDKLRLCMDHDLPQVDGQGRPLANRESRVYEGLGTGLYNGRGHAVFRSAAPQSKRAYPGYNNDLLTWPVGENGVRYGSIDEHRVVR</sequence>
<dbReference type="Proteomes" id="UP000271974">
    <property type="component" value="Unassembled WGS sequence"/>
</dbReference>
<feature type="region of interest" description="Disordered" evidence="1">
    <location>
        <begin position="1"/>
        <end position="79"/>
    </location>
</feature>
<keyword evidence="3" id="KW-1185">Reference proteome</keyword>
<dbReference type="InterPro" id="IPR042847">
    <property type="entry name" value="EFC12"/>
</dbReference>
<accession>A0A433T4E1</accession>
<feature type="compositionally biased region" description="Gly residues" evidence="1">
    <location>
        <begin position="36"/>
        <end position="54"/>
    </location>
</feature>
<organism evidence="2 3">
    <name type="scientific">Elysia chlorotica</name>
    <name type="common">Eastern emerald elysia</name>
    <name type="synonym">Sea slug</name>
    <dbReference type="NCBI Taxonomy" id="188477"/>
    <lineage>
        <taxon>Eukaryota</taxon>
        <taxon>Metazoa</taxon>
        <taxon>Spiralia</taxon>
        <taxon>Lophotrochozoa</taxon>
        <taxon>Mollusca</taxon>
        <taxon>Gastropoda</taxon>
        <taxon>Heterobranchia</taxon>
        <taxon>Euthyneura</taxon>
        <taxon>Panpulmonata</taxon>
        <taxon>Sacoglossa</taxon>
        <taxon>Placobranchoidea</taxon>
        <taxon>Plakobranchidae</taxon>
        <taxon>Elysia</taxon>
    </lineage>
</organism>
<comment type="caution">
    <text evidence="2">The sequence shown here is derived from an EMBL/GenBank/DDBJ whole genome shotgun (WGS) entry which is preliminary data.</text>
</comment>
<protein>
    <submittedName>
        <fullName evidence="2">Uncharacterized protein</fullName>
    </submittedName>
</protein>
<proteinExistence type="predicted"/>
<evidence type="ECO:0000313" key="3">
    <source>
        <dbReference type="Proteomes" id="UP000271974"/>
    </source>
</evidence>
<evidence type="ECO:0000313" key="2">
    <source>
        <dbReference type="EMBL" id="RUS76453.1"/>
    </source>
</evidence>
<reference evidence="2 3" key="1">
    <citation type="submission" date="2019-01" db="EMBL/GenBank/DDBJ databases">
        <title>A draft genome assembly of the solar-powered sea slug Elysia chlorotica.</title>
        <authorList>
            <person name="Cai H."/>
            <person name="Li Q."/>
            <person name="Fang X."/>
            <person name="Li J."/>
            <person name="Curtis N.E."/>
            <person name="Altenburger A."/>
            <person name="Shibata T."/>
            <person name="Feng M."/>
            <person name="Maeda T."/>
            <person name="Schwartz J.A."/>
            <person name="Shigenobu S."/>
            <person name="Lundholm N."/>
            <person name="Nishiyama T."/>
            <person name="Yang H."/>
            <person name="Hasebe M."/>
            <person name="Li S."/>
            <person name="Pierce S.K."/>
            <person name="Wang J."/>
        </authorList>
    </citation>
    <scope>NUCLEOTIDE SEQUENCE [LARGE SCALE GENOMIC DNA]</scope>
    <source>
        <strain evidence="2">EC2010</strain>
        <tissue evidence="2">Whole organism of an adult</tissue>
    </source>
</reference>